<reference evidence="3" key="2">
    <citation type="submission" date="2016-06" db="UniProtKB">
        <authorList>
            <consortium name="WormBaseParasite"/>
        </authorList>
    </citation>
    <scope>IDENTIFICATION</scope>
</reference>
<dbReference type="AlphaFoldDB" id="A0A183C577"/>
<dbReference type="Proteomes" id="UP000050741">
    <property type="component" value="Unassembled WGS sequence"/>
</dbReference>
<protein>
    <submittedName>
        <fullName evidence="3">VWFD domain-containing protein</fullName>
    </submittedName>
</protein>
<name>A0A183C577_GLOPA</name>
<feature type="chain" id="PRO_5008147071" evidence="1">
    <location>
        <begin position="20"/>
        <end position="536"/>
    </location>
</feature>
<keyword evidence="1" id="KW-0732">Signal</keyword>
<evidence type="ECO:0000313" key="2">
    <source>
        <dbReference type="Proteomes" id="UP000050741"/>
    </source>
</evidence>
<reference evidence="2" key="1">
    <citation type="submission" date="2014-05" db="EMBL/GenBank/DDBJ databases">
        <title>The genome and life-stage specific transcriptomes of Globodera pallida elucidate key aspects of plant parasitism by a cyst nematode.</title>
        <authorList>
            <person name="Cotton J.A."/>
            <person name="Lilley C.J."/>
            <person name="Jones L.M."/>
            <person name="Kikuchi T."/>
            <person name="Reid A.J."/>
            <person name="Thorpe P."/>
            <person name="Tsai I.J."/>
            <person name="Beasley H."/>
            <person name="Blok V."/>
            <person name="Cock P.J.A."/>
            <person name="Van den Akker S.E."/>
            <person name="Holroyd N."/>
            <person name="Hunt M."/>
            <person name="Mantelin S."/>
            <person name="Naghra H."/>
            <person name="Pain A."/>
            <person name="Palomares-Rius J.E."/>
            <person name="Zarowiecki M."/>
            <person name="Berriman M."/>
            <person name="Jones J.T."/>
            <person name="Urwin P.E."/>
        </authorList>
    </citation>
    <scope>NUCLEOTIDE SEQUENCE [LARGE SCALE GENOMIC DNA]</scope>
    <source>
        <strain evidence="2">Lindley</strain>
    </source>
</reference>
<dbReference type="WBParaSite" id="GPLIN_000802200">
    <property type="protein sequence ID" value="GPLIN_000802200"/>
    <property type="gene ID" value="GPLIN_000802200"/>
</dbReference>
<proteinExistence type="predicted"/>
<sequence length="536" mass="62501">MVGLFQLLIFVCSVSIILSANDEIWRKPLPWELRLSPECKEEAQVVCKECGWAQCVPIKDDKVVEFDWDHECCTNVRKDHKAYCCPLGYEFKCCAMLPHQKYALQPKDIESTIKQVGVQCNSKICICDVSSNALMGGVCCDPTTACDCCKTPVHDLAAMASCKDQITAKALDKKKAMCLKERGTPATDCCAKNNKLVFVDMDKDFATDNQQQFVNVKGKRDPPNDYCVEDMDAQYKGRLTEVCVYTPGAYASDCCNDNYTFVLAKPHPNDWWDEAPLDSCTKHSTIDWKTREYDRLVYVNNSNWEYTLNKWNQPWSGQECTNQIDQQSQTELGPYCVWTEGWTASKCCPKNYQLKFRDQNHHLKKWLENCESDHNSKEQLPFACYVYPGEEEEWRKSCARKVEETRKEEEKKELDFKCSNDNFKEARESCERRENVESKCANFEVWRERCKKRIEEYKDCGRHYLDAWRELCEQKKDKKKKCYEETQSVQNDRCYLKEYAAFEEHMHLNCNNDYLPFAQRLLENMHLCADSTGFGQ</sequence>
<organism evidence="2 3">
    <name type="scientific">Globodera pallida</name>
    <name type="common">Potato cyst nematode worm</name>
    <name type="synonym">Heterodera pallida</name>
    <dbReference type="NCBI Taxonomy" id="36090"/>
    <lineage>
        <taxon>Eukaryota</taxon>
        <taxon>Metazoa</taxon>
        <taxon>Ecdysozoa</taxon>
        <taxon>Nematoda</taxon>
        <taxon>Chromadorea</taxon>
        <taxon>Rhabditida</taxon>
        <taxon>Tylenchina</taxon>
        <taxon>Tylenchomorpha</taxon>
        <taxon>Tylenchoidea</taxon>
        <taxon>Heteroderidae</taxon>
        <taxon>Heteroderinae</taxon>
        <taxon>Globodera</taxon>
    </lineage>
</organism>
<accession>A0A183C577</accession>
<evidence type="ECO:0000313" key="3">
    <source>
        <dbReference type="WBParaSite" id="GPLIN_000802200"/>
    </source>
</evidence>
<keyword evidence="2" id="KW-1185">Reference proteome</keyword>
<feature type="signal peptide" evidence="1">
    <location>
        <begin position="1"/>
        <end position="19"/>
    </location>
</feature>
<evidence type="ECO:0000256" key="1">
    <source>
        <dbReference type="SAM" id="SignalP"/>
    </source>
</evidence>